<dbReference type="Proteomes" id="UP000287853">
    <property type="component" value="Unassembled WGS sequence"/>
</dbReference>
<organism evidence="6 7">
    <name type="scientific">Candidatus Electrothrix aarhusensis</name>
    <dbReference type="NCBI Taxonomy" id="1859131"/>
    <lineage>
        <taxon>Bacteria</taxon>
        <taxon>Pseudomonadati</taxon>
        <taxon>Thermodesulfobacteriota</taxon>
        <taxon>Desulfobulbia</taxon>
        <taxon>Desulfobulbales</taxon>
        <taxon>Desulfobulbaceae</taxon>
        <taxon>Candidatus Electrothrix</taxon>
    </lineage>
</organism>
<dbReference type="PANTHER" id="PTHR43727">
    <property type="entry name" value="DIAMINOPIMELATE DECARBOXYLASE"/>
    <property type="match status" value="1"/>
</dbReference>
<reference evidence="6 7" key="1">
    <citation type="submission" date="2017-01" db="EMBL/GenBank/DDBJ databases">
        <title>The cable genome- insights into the physiology and evolution of filamentous bacteria capable of sulfide oxidation via long distance electron transfer.</title>
        <authorList>
            <person name="Schreiber L."/>
            <person name="Bjerg J.T."/>
            <person name="Boggild A."/>
            <person name="Van De Vossenberg J."/>
            <person name="Meysman F."/>
            <person name="Nielsen L.P."/>
            <person name="Schramm A."/>
            <person name="Kjeldsen K.U."/>
        </authorList>
    </citation>
    <scope>NUCLEOTIDE SEQUENCE [LARGE SCALE GENOMIC DNA]</scope>
    <source>
        <strain evidence="6">MCF</strain>
    </source>
</reference>
<dbReference type="InterPro" id="IPR029066">
    <property type="entry name" value="PLP-binding_barrel"/>
</dbReference>
<evidence type="ECO:0000313" key="7">
    <source>
        <dbReference type="Proteomes" id="UP000287853"/>
    </source>
</evidence>
<sequence length="269" mass="30027">MNHFTYKNGVLHCEDKPVQDIAKEVGTPFYLYSTATLQRHFDAFDSGFTGMKHQTCFAVKSCSNLSVLNIFAKMGGGADIVSGGELYRAMKAGIDPQKIIYSGVGKTRTEIREALEADILMFNVESPQELDRIQEIAAEMKITARIAFRINPDVDPKTHAYISTGLAKNKFGVPVDEALQEYLRAQKMENIEIVGVSCHIGSQLTQIEPFIEALRKVKKFVAGLEQEGSAFNILIWAAVSVSFMTMNNRLIRWIMPQPSVRSLVMWTAP</sequence>
<comment type="caution">
    <text evidence="6">The sequence shown here is derived from an EMBL/GenBank/DDBJ whole genome shotgun (WGS) entry which is preliminary data.</text>
</comment>
<dbReference type="PRINTS" id="PR01181">
    <property type="entry name" value="DAPDCRBXLASE"/>
</dbReference>
<keyword evidence="4 6" id="KW-0456">Lyase</keyword>
<gene>
    <name evidence="6" type="ORF">H206_03732</name>
</gene>
<keyword evidence="7" id="KW-1185">Reference proteome</keyword>
<evidence type="ECO:0000313" key="6">
    <source>
        <dbReference type="EMBL" id="RWX47317.1"/>
    </source>
</evidence>
<feature type="domain" description="Orn/DAP/Arg decarboxylase 2 N-terminal" evidence="5">
    <location>
        <begin position="35"/>
        <end position="234"/>
    </location>
</feature>
<dbReference type="PANTHER" id="PTHR43727:SF2">
    <property type="entry name" value="GROUP IV DECARBOXYLASE"/>
    <property type="match status" value="1"/>
</dbReference>
<evidence type="ECO:0000256" key="4">
    <source>
        <dbReference type="ARBA" id="ARBA00023239"/>
    </source>
</evidence>
<evidence type="ECO:0000256" key="1">
    <source>
        <dbReference type="ARBA" id="ARBA00001933"/>
    </source>
</evidence>
<dbReference type="FunFam" id="3.20.20.10:FF:000003">
    <property type="entry name" value="Diaminopimelate decarboxylase"/>
    <property type="match status" value="1"/>
</dbReference>
<protein>
    <submittedName>
        <fullName evidence="6">Diaminopimelate decarboxylase</fullName>
        <ecNumber evidence="6">4.1.1.20</ecNumber>
    </submittedName>
</protein>
<dbReference type="InterPro" id="IPR002986">
    <property type="entry name" value="DAP_deCOOHase_LysA"/>
</dbReference>
<dbReference type="Pfam" id="PF02784">
    <property type="entry name" value="Orn_Arg_deC_N"/>
    <property type="match status" value="1"/>
</dbReference>
<dbReference type="GO" id="GO:0009089">
    <property type="term" value="P:lysine biosynthetic process via diaminopimelate"/>
    <property type="evidence" value="ECO:0007669"/>
    <property type="project" value="InterPro"/>
</dbReference>
<dbReference type="Gene3D" id="2.40.37.10">
    <property type="entry name" value="Lyase, Ornithine Decarboxylase, Chain A, domain 1"/>
    <property type="match status" value="1"/>
</dbReference>
<evidence type="ECO:0000256" key="2">
    <source>
        <dbReference type="ARBA" id="ARBA00022793"/>
    </source>
</evidence>
<proteinExistence type="predicted"/>
<dbReference type="AlphaFoldDB" id="A0A3S4TBW7"/>
<dbReference type="Gene3D" id="3.20.20.10">
    <property type="entry name" value="Alanine racemase"/>
    <property type="match status" value="1"/>
</dbReference>
<dbReference type="SUPFAM" id="SSF51419">
    <property type="entry name" value="PLP-binding barrel"/>
    <property type="match status" value="1"/>
</dbReference>
<dbReference type="EC" id="4.1.1.20" evidence="6"/>
<dbReference type="InterPro" id="IPR000183">
    <property type="entry name" value="Orn/DAP/Arg_de-COase"/>
</dbReference>
<dbReference type="EMBL" id="MTKO01000036">
    <property type="protein sequence ID" value="RWX47317.1"/>
    <property type="molecule type" value="Genomic_DNA"/>
</dbReference>
<dbReference type="GO" id="GO:0008836">
    <property type="term" value="F:diaminopimelate decarboxylase activity"/>
    <property type="evidence" value="ECO:0007669"/>
    <property type="project" value="UniProtKB-EC"/>
</dbReference>
<dbReference type="InterPro" id="IPR022644">
    <property type="entry name" value="De-COase2_N"/>
</dbReference>
<evidence type="ECO:0000259" key="5">
    <source>
        <dbReference type="Pfam" id="PF02784"/>
    </source>
</evidence>
<accession>A0A3S4TBW7</accession>
<keyword evidence="2" id="KW-0210">Decarboxylase</keyword>
<dbReference type="InterPro" id="IPR009006">
    <property type="entry name" value="Ala_racemase/Decarboxylase_C"/>
</dbReference>
<name>A0A3S4TBW7_9BACT</name>
<keyword evidence="3" id="KW-0663">Pyridoxal phosphate</keyword>
<comment type="cofactor">
    <cofactor evidence="1">
        <name>pyridoxal 5'-phosphate</name>
        <dbReference type="ChEBI" id="CHEBI:597326"/>
    </cofactor>
</comment>
<dbReference type="PRINTS" id="PR01179">
    <property type="entry name" value="ODADCRBXLASE"/>
</dbReference>
<evidence type="ECO:0000256" key="3">
    <source>
        <dbReference type="ARBA" id="ARBA00022898"/>
    </source>
</evidence>